<evidence type="ECO:0000313" key="1">
    <source>
        <dbReference type="Proteomes" id="UP000887579"/>
    </source>
</evidence>
<proteinExistence type="predicted"/>
<dbReference type="Proteomes" id="UP000887579">
    <property type="component" value="Unplaced"/>
</dbReference>
<dbReference type="WBParaSite" id="ES5_v2.g25338.t1">
    <property type="protein sequence ID" value="ES5_v2.g25338.t1"/>
    <property type="gene ID" value="ES5_v2.g25338"/>
</dbReference>
<reference evidence="2" key="1">
    <citation type="submission" date="2022-11" db="UniProtKB">
        <authorList>
            <consortium name="WormBaseParasite"/>
        </authorList>
    </citation>
    <scope>IDENTIFICATION</scope>
</reference>
<name>A0AC34G715_9BILA</name>
<organism evidence="1 2">
    <name type="scientific">Panagrolaimus sp. ES5</name>
    <dbReference type="NCBI Taxonomy" id="591445"/>
    <lineage>
        <taxon>Eukaryota</taxon>
        <taxon>Metazoa</taxon>
        <taxon>Ecdysozoa</taxon>
        <taxon>Nematoda</taxon>
        <taxon>Chromadorea</taxon>
        <taxon>Rhabditida</taxon>
        <taxon>Tylenchina</taxon>
        <taxon>Panagrolaimomorpha</taxon>
        <taxon>Panagrolaimoidea</taxon>
        <taxon>Panagrolaimidae</taxon>
        <taxon>Panagrolaimus</taxon>
    </lineage>
</organism>
<protein>
    <submittedName>
        <fullName evidence="2">BTB domain-containing protein</fullName>
    </submittedName>
</protein>
<accession>A0AC34G715</accession>
<sequence length="283" mass="32846">MRNEKRITADLTFYIASNEEYKREVSAVFEGSDSKGVMFADHELLLDPESNFFADGKFILKCVIKLTDEKKEMFLNKKYKKCSVPPKNFLSVNLMEDDEKDCIITVDNQIIMVHKLVLGLFSPIFKAMIATTQNDDDDEKKGIEVSDFEYKIVKYAVDFCYGSLSLKDLEIDDLILLFKFADKYKINDLKKEVQYEILPKMTPENVCTVLTSIVECDAEWLKKICFDRMELYFDTSKEIHESDTLNDEIKAKFFDKLMLPLCTMKVNKSDGIDADQNITEEEF</sequence>
<evidence type="ECO:0000313" key="2">
    <source>
        <dbReference type="WBParaSite" id="ES5_v2.g25338.t1"/>
    </source>
</evidence>